<dbReference type="RefSeq" id="WP_268075228.1">
    <property type="nucleotide sequence ID" value="NZ_CP109965.1"/>
</dbReference>
<feature type="transmembrane region" description="Helical" evidence="5">
    <location>
        <begin position="177"/>
        <end position="196"/>
    </location>
</feature>
<keyword evidence="4 5" id="KW-0472">Membrane</keyword>
<feature type="transmembrane region" description="Helical" evidence="5">
    <location>
        <begin position="295"/>
        <end position="314"/>
    </location>
</feature>
<dbReference type="InterPro" id="IPR000620">
    <property type="entry name" value="EamA_dom"/>
</dbReference>
<dbReference type="InterPro" id="IPR037185">
    <property type="entry name" value="EmrE-like"/>
</dbReference>
<proteinExistence type="predicted"/>
<evidence type="ECO:0000256" key="2">
    <source>
        <dbReference type="ARBA" id="ARBA00022692"/>
    </source>
</evidence>
<feature type="transmembrane region" description="Helical" evidence="5">
    <location>
        <begin position="208"/>
        <end position="229"/>
    </location>
</feature>
<dbReference type="Pfam" id="PF00892">
    <property type="entry name" value="EamA"/>
    <property type="match status" value="2"/>
</dbReference>
<evidence type="ECO:0000256" key="3">
    <source>
        <dbReference type="ARBA" id="ARBA00022989"/>
    </source>
</evidence>
<protein>
    <submittedName>
        <fullName evidence="7">DMT family transporter</fullName>
    </submittedName>
</protein>
<feature type="transmembrane region" description="Helical" evidence="5">
    <location>
        <begin position="241"/>
        <end position="263"/>
    </location>
</feature>
<feature type="transmembrane region" description="Helical" evidence="5">
    <location>
        <begin position="33"/>
        <end position="55"/>
    </location>
</feature>
<dbReference type="PANTHER" id="PTHR32322:SF14">
    <property type="entry name" value="PROTEIN PAGO"/>
    <property type="match status" value="1"/>
</dbReference>
<feature type="domain" description="EamA" evidence="6">
    <location>
        <begin position="177"/>
        <end position="313"/>
    </location>
</feature>
<evidence type="ECO:0000256" key="1">
    <source>
        <dbReference type="ARBA" id="ARBA00004141"/>
    </source>
</evidence>
<evidence type="ECO:0000313" key="7">
    <source>
        <dbReference type="EMBL" id="WAJ70881.1"/>
    </source>
</evidence>
<evidence type="ECO:0000259" key="6">
    <source>
        <dbReference type="Pfam" id="PF00892"/>
    </source>
</evidence>
<reference evidence="7" key="1">
    <citation type="submission" date="2022-10" db="EMBL/GenBank/DDBJ databases">
        <title>Catenovulum adriacola sp. nov. isolated in the Harbour of Susak.</title>
        <authorList>
            <person name="Schoch T."/>
            <person name="Reich S.J."/>
            <person name="Stoeferle S."/>
            <person name="Flaiz M."/>
            <person name="Kazda M."/>
            <person name="Riedel C.U."/>
            <person name="Duerre P."/>
        </authorList>
    </citation>
    <scope>NUCLEOTIDE SEQUENCE</scope>
    <source>
        <strain evidence="7">TS8</strain>
    </source>
</reference>
<feature type="transmembrane region" description="Helical" evidence="5">
    <location>
        <begin position="148"/>
        <end position="165"/>
    </location>
</feature>
<gene>
    <name evidence="7" type="ORF">OLW01_03465</name>
</gene>
<feature type="transmembrane region" description="Helical" evidence="5">
    <location>
        <begin position="119"/>
        <end position="136"/>
    </location>
</feature>
<sequence>MTAAFLFKLQSIFGTNNKEDPKMHAATPFNPKISAAYTAVLLIWSTTPLAIVWSSASMHPILAVAIRMLIALVIGLGLIRLFHIRLPLNKTSLSLYSYSAIGVFGGMAFSYLATWYIQSGLISVIFGLAPILSGLAGQKILNEKPFSATRWLALIICLLGLAVIFKDALTTDNHTWVGIVCVLLAVSLFSFSGVMVKTVVISIHPMATTVGALMVSVPLFIALWLIMGAEITPEQWQAKSIYAIVYLGIFGSLVGFICFYYVLQKLTVSSVALVTLITPVVALFLGNQLNNEPVSLNLILGASAILVGLSLYLWGDKLKGKIRVNS</sequence>
<dbReference type="PANTHER" id="PTHR32322">
    <property type="entry name" value="INNER MEMBRANE TRANSPORTER"/>
    <property type="match status" value="1"/>
</dbReference>
<evidence type="ECO:0000256" key="4">
    <source>
        <dbReference type="ARBA" id="ARBA00023136"/>
    </source>
</evidence>
<dbReference type="Proteomes" id="UP001163726">
    <property type="component" value="Chromosome"/>
</dbReference>
<evidence type="ECO:0000256" key="5">
    <source>
        <dbReference type="SAM" id="Phobius"/>
    </source>
</evidence>
<organism evidence="7 8">
    <name type="scientific">Catenovulum adriaticum</name>
    <dbReference type="NCBI Taxonomy" id="2984846"/>
    <lineage>
        <taxon>Bacteria</taxon>
        <taxon>Pseudomonadati</taxon>
        <taxon>Pseudomonadota</taxon>
        <taxon>Gammaproteobacteria</taxon>
        <taxon>Alteromonadales</taxon>
        <taxon>Alteromonadaceae</taxon>
        <taxon>Catenovulum</taxon>
    </lineage>
</organism>
<dbReference type="InterPro" id="IPR050638">
    <property type="entry name" value="AA-Vitamin_Transporters"/>
</dbReference>
<keyword evidence="3 5" id="KW-1133">Transmembrane helix</keyword>
<dbReference type="EMBL" id="CP109965">
    <property type="protein sequence ID" value="WAJ70881.1"/>
    <property type="molecule type" value="Genomic_DNA"/>
</dbReference>
<feature type="domain" description="EamA" evidence="6">
    <location>
        <begin position="40"/>
        <end position="165"/>
    </location>
</feature>
<evidence type="ECO:0000313" key="8">
    <source>
        <dbReference type="Proteomes" id="UP001163726"/>
    </source>
</evidence>
<feature type="transmembrane region" description="Helical" evidence="5">
    <location>
        <begin position="270"/>
        <end position="289"/>
    </location>
</feature>
<keyword evidence="2 5" id="KW-0812">Transmembrane</keyword>
<feature type="transmembrane region" description="Helical" evidence="5">
    <location>
        <begin position="61"/>
        <end position="83"/>
    </location>
</feature>
<name>A0ABY7AP09_9ALTE</name>
<accession>A0ABY7AP09</accession>
<feature type="transmembrane region" description="Helical" evidence="5">
    <location>
        <begin position="95"/>
        <end position="113"/>
    </location>
</feature>
<comment type="subcellular location">
    <subcellularLocation>
        <location evidence="1">Membrane</location>
        <topology evidence="1">Multi-pass membrane protein</topology>
    </subcellularLocation>
</comment>
<dbReference type="SUPFAM" id="SSF103481">
    <property type="entry name" value="Multidrug resistance efflux transporter EmrE"/>
    <property type="match status" value="2"/>
</dbReference>
<keyword evidence="8" id="KW-1185">Reference proteome</keyword>